<feature type="region of interest" description="Disordered" evidence="3">
    <location>
        <begin position="196"/>
        <end position="220"/>
    </location>
</feature>
<evidence type="ECO:0000256" key="3">
    <source>
        <dbReference type="SAM" id="MobiDB-lite"/>
    </source>
</evidence>
<dbReference type="PROSITE" id="PS51808">
    <property type="entry name" value="CHCH"/>
    <property type="match status" value="1"/>
</dbReference>
<name>A0A7S9KMQ4_EPIFF</name>
<dbReference type="Pfam" id="PF08583">
    <property type="entry name" value="Cmc1"/>
    <property type="match status" value="1"/>
</dbReference>
<keyword evidence="5" id="KW-1185">Reference proteome</keyword>
<dbReference type="AlphaFoldDB" id="A0A7S9KMQ4"/>
<feature type="compositionally biased region" description="Polar residues" evidence="3">
    <location>
        <begin position="21"/>
        <end position="30"/>
    </location>
</feature>
<dbReference type="GO" id="GO:0005739">
    <property type="term" value="C:mitochondrion"/>
    <property type="evidence" value="ECO:0007669"/>
    <property type="project" value="TreeGrafter"/>
</dbReference>
<evidence type="ECO:0000313" key="4">
    <source>
        <dbReference type="EMBL" id="QPG95164.1"/>
    </source>
</evidence>
<dbReference type="OrthoDB" id="6224010at2759"/>
<proteinExistence type="inferred from homology"/>
<keyword evidence="2" id="KW-1015">Disulfide bond</keyword>
<evidence type="ECO:0000256" key="1">
    <source>
        <dbReference type="ARBA" id="ARBA00007347"/>
    </source>
</evidence>
<evidence type="ECO:0000313" key="5">
    <source>
        <dbReference type="Proteomes" id="UP000594364"/>
    </source>
</evidence>
<dbReference type="PANTHER" id="PTHR22977:SF5">
    <property type="entry name" value="COX ASSEMBLY MITOCHONDRIAL PROTEIN HOMOLOG"/>
    <property type="match status" value="1"/>
</dbReference>
<evidence type="ECO:0000256" key="2">
    <source>
        <dbReference type="ARBA" id="ARBA00023157"/>
    </source>
</evidence>
<organism evidence="4 5">
    <name type="scientific">Epichloe festucae (strain Fl1)</name>
    <dbReference type="NCBI Taxonomy" id="877507"/>
    <lineage>
        <taxon>Eukaryota</taxon>
        <taxon>Fungi</taxon>
        <taxon>Dikarya</taxon>
        <taxon>Ascomycota</taxon>
        <taxon>Pezizomycotina</taxon>
        <taxon>Sordariomycetes</taxon>
        <taxon>Hypocreomycetidae</taxon>
        <taxon>Hypocreales</taxon>
        <taxon>Clavicipitaceae</taxon>
        <taxon>Epichloe</taxon>
    </lineage>
</organism>
<dbReference type="EMBL" id="CP031385">
    <property type="protein sequence ID" value="QPG95164.1"/>
    <property type="molecule type" value="Genomic_DNA"/>
</dbReference>
<accession>A0A7S9KMQ4</accession>
<protein>
    <recommendedName>
        <fullName evidence="6">COX assembly mitochondrial protein</fullName>
    </recommendedName>
</protein>
<feature type="region of interest" description="Disordered" evidence="3">
    <location>
        <begin position="1"/>
        <end position="50"/>
    </location>
</feature>
<sequence length="220" mass="24912">MASRTAEAARSKPAGGEEVTATRQAQTSPSRKLKDLESRHRTQRITPDADDVALAAISRAMATEKTSVPQERLGVPSRNPLPLSASQESQVRDIYYARVRKQCAEEIKAFAACALGRTLTVSFACRAEHRAMNNCMKLHATPEEHDAAREEWFAMRMERHRQRERKAKMAAAQEEFIREWWGLPEEVRLSRQRDMEKLGRAERVGGMTAKDRPRGPEASR</sequence>
<evidence type="ECO:0008006" key="6">
    <source>
        <dbReference type="Google" id="ProtNLM"/>
    </source>
</evidence>
<reference evidence="4 5" key="1">
    <citation type="journal article" date="2018" name="PLoS Genet.">
        <title>Repeat elements organise 3D genome structure and mediate transcription in the filamentous fungus Epichloe festucae.</title>
        <authorList>
            <person name="Winter D.J."/>
            <person name="Ganley A.R.D."/>
            <person name="Young C.A."/>
            <person name="Liachko I."/>
            <person name="Schardl C.L."/>
            <person name="Dupont P.Y."/>
            <person name="Berry D."/>
            <person name="Ram A."/>
            <person name="Scott B."/>
            <person name="Cox M.P."/>
        </authorList>
    </citation>
    <scope>NUCLEOTIDE SEQUENCE [LARGE SCALE GENOMIC DNA]</scope>
    <source>
        <strain evidence="4 5">Fl1</strain>
    </source>
</reference>
<dbReference type="Proteomes" id="UP000594364">
    <property type="component" value="Chromosome 1"/>
</dbReference>
<gene>
    <name evidence="4" type="ORF">C2857_007755</name>
</gene>
<dbReference type="PANTHER" id="PTHR22977">
    <property type="entry name" value="COX ASSEMBLY MITOCHONDRIAL PROTEIN"/>
    <property type="match status" value="1"/>
</dbReference>
<dbReference type="InterPro" id="IPR013892">
    <property type="entry name" value="Cyt_c_biogenesis_Cmc1-like"/>
</dbReference>
<comment type="similarity">
    <text evidence="1">Belongs to the CMC family.</text>
</comment>
<feature type="region of interest" description="Disordered" evidence="3">
    <location>
        <begin position="63"/>
        <end position="84"/>
    </location>
</feature>